<protein>
    <submittedName>
        <fullName evidence="3">DUF126 domain-containing protein</fullName>
    </submittedName>
</protein>
<evidence type="ECO:0000313" key="5">
    <source>
        <dbReference type="Proteomes" id="UP000216363"/>
    </source>
</evidence>
<dbReference type="RefSeq" id="WP_011982251.1">
    <property type="nucleotide sequence ID" value="NZ_JBHEEP010000003.1"/>
</dbReference>
<dbReference type="EMBL" id="WBWF01000002">
    <property type="protein sequence ID" value="KAB2705664.1"/>
    <property type="molecule type" value="Genomic_DNA"/>
</dbReference>
<name>A0A256GSK0_9HYPH</name>
<dbReference type="Pfam" id="PF01989">
    <property type="entry name" value="AcnX_swivel_put"/>
    <property type="match status" value="1"/>
</dbReference>
<proteinExistence type="predicted"/>
<dbReference type="EMBL" id="NNRN01000046">
    <property type="protein sequence ID" value="OYR29766.1"/>
    <property type="molecule type" value="Genomic_DNA"/>
</dbReference>
<dbReference type="Gene3D" id="3.50.30.10">
    <property type="entry name" value="Phosphohistidine domain"/>
    <property type="match status" value="1"/>
</dbReference>
<evidence type="ECO:0000256" key="1">
    <source>
        <dbReference type="ARBA" id="ARBA00023239"/>
    </source>
</evidence>
<dbReference type="PANTHER" id="PTHR36577:SF3">
    <property type="entry name" value="DUF521 DOMAIN PROTEIN (AFU_ORTHOLOGUE AFUA_6G00490)"/>
    <property type="match status" value="1"/>
</dbReference>
<comment type="caution">
    <text evidence="4">The sequence shown here is derived from an EMBL/GenBank/DDBJ whole genome shotgun (WGS) entry which is preliminary data.</text>
</comment>
<dbReference type="AlphaFoldDB" id="A0A256GSK0"/>
<dbReference type="Proteomes" id="UP000435957">
    <property type="component" value="Unassembled WGS sequence"/>
</dbReference>
<dbReference type="CDD" id="cd01356">
    <property type="entry name" value="AcnX_swivel"/>
    <property type="match status" value="1"/>
</dbReference>
<organism evidence="4 5">
    <name type="scientific">Brucella lupini</name>
    <dbReference type="NCBI Taxonomy" id="255457"/>
    <lineage>
        <taxon>Bacteria</taxon>
        <taxon>Pseudomonadati</taxon>
        <taxon>Pseudomonadota</taxon>
        <taxon>Alphaproteobacteria</taxon>
        <taxon>Hyphomicrobiales</taxon>
        <taxon>Brucellaceae</taxon>
        <taxon>Brucella/Ochrobactrum group</taxon>
        <taxon>Brucella</taxon>
    </lineage>
</organism>
<keyword evidence="1" id="KW-0456">Lyase</keyword>
<feature type="domain" description="Phosphomevalonate dehydratase small subunit-like" evidence="2">
    <location>
        <begin position="26"/>
        <end position="109"/>
    </location>
</feature>
<sequence>MSIGESTVLVAGKGADAEALVLSAPISFWGGVDPKSGRIADVRHPEHGRSIAGRVLCLPGTIGSSSAAAVLLELVHSGHAPAAIVLHEPDAILLLGLIVAREMGHDVPIAIELDREAQKQLAGHRVAVGEDGAIGMRVKTNDWSADLIQSDRNAL</sequence>
<dbReference type="Proteomes" id="UP000216363">
    <property type="component" value="Unassembled WGS sequence"/>
</dbReference>
<evidence type="ECO:0000313" key="3">
    <source>
        <dbReference type="EMBL" id="KAB2705664.1"/>
    </source>
</evidence>
<evidence type="ECO:0000313" key="6">
    <source>
        <dbReference type="Proteomes" id="UP000435957"/>
    </source>
</evidence>
<evidence type="ECO:0000313" key="4">
    <source>
        <dbReference type="EMBL" id="OYR29766.1"/>
    </source>
</evidence>
<dbReference type="GO" id="GO:0016829">
    <property type="term" value="F:lyase activity"/>
    <property type="evidence" value="ECO:0007669"/>
    <property type="project" value="UniProtKB-KW"/>
</dbReference>
<reference evidence="4 5" key="1">
    <citation type="submission" date="2017-07" db="EMBL/GenBank/DDBJ databases">
        <title>Draft genome of Ochrobactrum lupini type strain LUP21.</title>
        <authorList>
            <person name="Krzyzanowska D.M."/>
            <person name="Jafra S."/>
        </authorList>
    </citation>
    <scope>NUCLEOTIDE SEQUENCE [LARGE SCALE GENOMIC DNA]</scope>
    <source>
        <strain evidence="4 5">LUP21</strain>
    </source>
</reference>
<accession>A0A256GSK0</accession>
<dbReference type="InterPro" id="IPR002840">
    <property type="entry name" value="PMDh-S-like_dom"/>
</dbReference>
<keyword evidence="6" id="KW-1185">Reference proteome</keyword>
<dbReference type="PANTHER" id="PTHR36577">
    <property type="entry name" value="DUF521 DOMAIN PROTEIN (AFU_ORTHOLOGUE AFUA_6G00490)"/>
    <property type="match status" value="1"/>
</dbReference>
<dbReference type="SUPFAM" id="SSF52016">
    <property type="entry name" value="LeuD/IlvD-like"/>
    <property type="match status" value="1"/>
</dbReference>
<reference evidence="3 6" key="2">
    <citation type="submission" date="2019-09" db="EMBL/GenBank/DDBJ databases">
        <title>Taxonomic organization of the family Brucellaceae based on a phylogenomic approach.</title>
        <authorList>
            <person name="Leclercq S."/>
            <person name="Cloeckaert A."/>
            <person name="Zygmunt M.S."/>
        </authorList>
    </citation>
    <scope>NUCLEOTIDE SEQUENCE [LARGE SCALE GENOMIC DNA]</scope>
    <source>
        <strain evidence="3 6">LUP23</strain>
    </source>
</reference>
<evidence type="ECO:0000259" key="2">
    <source>
        <dbReference type="Pfam" id="PF01989"/>
    </source>
</evidence>
<gene>
    <name evidence="4" type="ORF">CES86_2330</name>
    <name evidence="3" type="ORF">F9L03_04495</name>
</gene>